<evidence type="ECO:0000313" key="2">
    <source>
        <dbReference type="EMBL" id="KGM88112.1"/>
    </source>
</evidence>
<feature type="signal peptide" evidence="1">
    <location>
        <begin position="1"/>
        <end position="23"/>
    </location>
</feature>
<feature type="chain" id="PRO_5001963300" description="YHS domain protein" evidence="1">
    <location>
        <begin position="24"/>
        <end position="160"/>
    </location>
</feature>
<comment type="caution">
    <text evidence="2">The sequence shown here is derived from an EMBL/GenBank/DDBJ whole genome shotgun (WGS) entry which is preliminary data.</text>
</comment>
<evidence type="ECO:0008006" key="4">
    <source>
        <dbReference type="Google" id="ProtNLM"/>
    </source>
</evidence>
<dbReference type="Proteomes" id="UP000030021">
    <property type="component" value="Unassembled WGS sequence"/>
</dbReference>
<dbReference type="EMBL" id="AONH01000010">
    <property type="protein sequence ID" value="KGM88112.1"/>
    <property type="molecule type" value="Genomic_DNA"/>
</dbReference>
<organism evidence="2 3">
    <name type="scientific">Roseovarius mucosus DSM 17069</name>
    <dbReference type="NCBI Taxonomy" id="1288298"/>
    <lineage>
        <taxon>Bacteria</taxon>
        <taxon>Pseudomonadati</taxon>
        <taxon>Pseudomonadota</taxon>
        <taxon>Alphaproteobacteria</taxon>
        <taxon>Rhodobacterales</taxon>
        <taxon>Roseobacteraceae</taxon>
        <taxon>Roseovarius</taxon>
    </lineage>
</organism>
<dbReference type="RefSeq" id="WP_037272394.1">
    <property type="nucleotide sequence ID" value="NZ_KN293979.1"/>
</dbReference>
<reference evidence="2 3" key="1">
    <citation type="submission" date="2013-01" db="EMBL/GenBank/DDBJ databases">
        <authorList>
            <person name="Fiebig A."/>
            <person name="Goeker M."/>
            <person name="Klenk H.-P.P."/>
        </authorList>
    </citation>
    <scope>NUCLEOTIDE SEQUENCE [LARGE SCALE GENOMIC DNA]</scope>
    <source>
        <strain evidence="2 3">DSM 17069</strain>
    </source>
</reference>
<proteinExistence type="predicted"/>
<keyword evidence="1" id="KW-0732">Signal</keyword>
<gene>
    <name evidence="2" type="ORF">rosmuc_01806</name>
</gene>
<dbReference type="OrthoDB" id="344729at2"/>
<evidence type="ECO:0000313" key="3">
    <source>
        <dbReference type="Proteomes" id="UP000030021"/>
    </source>
</evidence>
<sequence length="160" mass="17273">MKRKLTLTAATLSALLAFGPAMAADEFNVVSGLTAAGAPLGVHGVDVVSLIEYNKEQAGSAKFTTVHDGVSYYFTSAKHQKSFEANPSKYIPQNGGFCTYGVSVGKKFDGDPSFASVVDGKLYVFLNEDIYNLYLKDQAGTIHKAEENWKKIQHTAAKDL</sequence>
<accession>A0A0A0HJS8</accession>
<protein>
    <recommendedName>
        <fullName evidence="4">YHS domain protein</fullName>
    </recommendedName>
</protein>
<evidence type="ECO:0000256" key="1">
    <source>
        <dbReference type="SAM" id="SignalP"/>
    </source>
</evidence>
<dbReference type="PATRIC" id="fig|1288298.3.peg.1820"/>
<dbReference type="HOGENOM" id="CLU_087914_2_0_5"/>
<name>A0A0A0HJS8_9RHOB</name>
<dbReference type="STRING" id="215743.ROSMUCSMR3_00474"/>
<dbReference type="eggNOG" id="COG3350">
    <property type="taxonomic scope" value="Bacteria"/>
</dbReference>
<dbReference type="AlphaFoldDB" id="A0A0A0HJS8"/>
<dbReference type="NCBIfam" id="NF041384">
    <property type="entry name" value="YHS_seleno_dom"/>
    <property type="match status" value="1"/>
</dbReference>